<name>A0A9P8TLM0_WICPI</name>
<feature type="region of interest" description="Disordered" evidence="2">
    <location>
        <begin position="533"/>
        <end position="563"/>
    </location>
</feature>
<dbReference type="InterPro" id="IPR051731">
    <property type="entry name" value="DENND11/AVL9_GEFs"/>
</dbReference>
<dbReference type="PANTHER" id="PTHR31017:SF1">
    <property type="entry name" value="LATE SECRETORY PATHWAY PROTEIN AVL9 HOMOLOG"/>
    <property type="match status" value="1"/>
</dbReference>
<dbReference type="AlphaFoldDB" id="A0A9P8TLM0"/>
<protein>
    <recommendedName>
        <fullName evidence="3">UDENN domain-containing protein</fullName>
    </recommendedName>
</protein>
<evidence type="ECO:0000259" key="3">
    <source>
        <dbReference type="PROSITE" id="PS50211"/>
    </source>
</evidence>
<feature type="compositionally biased region" description="Basic and acidic residues" evidence="2">
    <location>
        <begin position="13"/>
        <end position="24"/>
    </location>
</feature>
<reference evidence="4" key="1">
    <citation type="journal article" date="2021" name="Open Biol.">
        <title>Shared evolutionary footprints suggest mitochondrial oxidative damage underlies multiple complex I losses in fungi.</title>
        <authorList>
            <person name="Schikora-Tamarit M.A."/>
            <person name="Marcet-Houben M."/>
            <person name="Nosek J."/>
            <person name="Gabaldon T."/>
        </authorList>
    </citation>
    <scope>NUCLEOTIDE SEQUENCE</scope>
    <source>
        <strain evidence="4">CBS2887</strain>
    </source>
</reference>
<dbReference type="InterPro" id="IPR018307">
    <property type="entry name" value="ABL9/DENND6_dom"/>
</dbReference>
<dbReference type="Pfam" id="PF09794">
    <property type="entry name" value="Avl9"/>
    <property type="match status" value="1"/>
</dbReference>
<dbReference type="EMBL" id="JAEUBG010003201">
    <property type="protein sequence ID" value="KAH3683225.1"/>
    <property type="molecule type" value="Genomic_DNA"/>
</dbReference>
<accession>A0A9P8TLM0</accession>
<sequence>MDSEIENNPWTESEPKIATRDVARLPDTTPQTKNSYTATSAPASASASTSTSKVSYIRGISSDIYLGLAIVNFHHTHGPEIEYIKWNEKHVPHTRDIVETWPFLPFQALPDGAHLYEESFSVFTLDDTRSLGTDENLGTVFAISCTRQIKSSDLIEKEDDVTRSSVQKSIVVLLKEPIYGVIHDKLSIVTKSYFEQRSFKDKSIIDILHTSLTEYYREGLAYVDESDFTTGLAPQTIIKTFQRGALVILKAILLEKRVVFYSKNSTKLCNFQLCMISLIPNLINNLHDCSSPDLDTHSRSLKLSTSFQTSNRNTVLEFAGMPLQIFGLGGIFNPYCPLQQFDQLKNCKFYTIGSSNAMVVNMKSSISDVFIDIDSQSVEIVSDGLQNALSLTSLDRKWMDQLLDSVSRYEDTTDFQGSDDYLRMQFEDYLLGLVSTVKFQSFISQSNGIPQDYRDFDSNQIKHFNEEFVKHWKSTGNYEIFSKYTDDHLFDVFEPRHILSNSSKTTFSSKLQELYKKTTTIKSSITSPKFKAQETKDSKINVSSASSPSSVKLDSKDESSAGEARNYNKIWPWNDWKKKDSKNT</sequence>
<dbReference type="InterPro" id="IPR037516">
    <property type="entry name" value="Tripartite_DENN"/>
</dbReference>
<evidence type="ECO:0000313" key="4">
    <source>
        <dbReference type="EMBL" id="KAH3683225.1"/>
    </source>
</evidence>
<evidence type="ECO:0000256" key="1">
    <source>
        <dbReference type="ARBA" id="ARBA00038178"/>
    </source>
</evidence>
<proteinExistence type="inferred from homology"/>
<feature type="compositionally biased region" description="Low complexity" evidence="2">
    <location>
        <begin position="35"/>
        <end position="44"/>
    </location>
</feature>
<feature type="compositionally biased region" description="Polar residues" evidence="2">
    <location>
        <begin position="1"/>
        <end position="11"/>
    </location>
</feature>
<feature type="region of interest" description="Disordered" evidence="2">
    <location>
        <begin position="1"/>
        <end position="44"/>
    </location>
</feature>
<dbReference type="OrthoDB" id="26278at2759"/>
<dbReference type="Gene3D" id="3.40.50.11500">
    <property type="match status" value="1"/>
</dbReference>
<dbReference type="GO" id="GO:0005737">
    <property type="term" value="C:cytoplasm"/>
    <property type="evidence" value="ECO:0007669"/>
    <property type="project" value="TreeGrafter"/>
</dbReference>
<feature type="domain" description="UDENN" evidence="3">
    <location>
        <begin position="66"/>
        <end position="495"/>
    </location>
</feature>
<gene>
    <name evidence="4" type="ORF">WICPIJ_005801</name>
</gene>
<dbReference type="InterPro" id="IPR043153">
    <property type="entry name" value="DENN_C"/>
</dbReference>
<feature type="compositionally biased region" description="Low complexity" evidence="2">
    <location>
        <begin position="540"/>
        <end position="552"/>
    </location>
</feature>
<dbReference type="PANTHER" id="PTHR31017">
    <property type="entry name" value="LATE SECRETORY PATHWAY PROTEIN AVL9-RELATED"/>
    <property type="match status" value="1"/>
</dbReference>
<keyword evidence="5" id="KW-1185">Reference proteome</keyword>
<evidence type="ECO:0000313" key="5">
    <source>
        <dbReference type="Proteomes" id="UP000774326"/>
    </source>
</evidence>
<reference evidence="4" key="2">
    <citation type="submission" date="2021-01" db="EMBL/GenBank/DDBJ databases">
        <authorList>
            <person name="Schikora-Tamarit M.A."/>
        </authorList>
    </citation>
    <scope>NUCLEOTIDE SEQUENCE</scope>
    <source>
        <strain evidence="4">CBS2887</strain>
    </source>
</reference>
<comment type="similarity">
    <text evidence="1">Belongs to the AVL9 family.</text>
</comment>
<dbReference type="Proteomes" id="UP000774326">
    <property type="component" value="Unassembled WGS sequence"/>
</dbReference>
<dbReference type="PROSITE" id="PS50211">
    <property type="entry name" value="DENN"/>
    <property type="match status" value="1"/>
</dbReference>
<organism evidence="4 5">
    <name type="scientific">Wickerhamomyces pijperi</name>
    <name type="common">Yeast</name>
    <name type="synonym">Pichia pijperi</name>
    <dbReference type="NCBI Taxonomy" id="599730"/>
    <lineage>
        <taxon>Eukaryota</taxon>
        <taxon>Fungi</taxon>
        <taxon>Dikarya</taxon>
        <taxon>Ascomycota</taxon>
        <taxon>Saccharomycotina</taxon>
        <taxon>Saccharomycetes</taxon>
        <taxon>Phaffomycetales</taxon>
        <taxon>Wickerhamomycetaceae</taxon>
        <taxon>Wickerhamomyces</taxon>
    </lineage>
</organism>
<comment type="caution">
    <text evidence="4">The sequence shown here is derived from an EMBL/GenBank/DDBJ whole genome shotgun (WGS) entry which is preliminary data.</text>
</comment>
<evidence type="ECO:0000256" key="2">
    <source>
        <dbReference type="SAM" id="MobiDB-lite"/>
    </source>
</evidence>